<keyword evidence="6" id="KW-0539">Nucleus</keyword>
<feature type="domain" description="C2H2-type" evidence="9">
    <location>
        <begin position="339"/>
        <end position="366"/>
    </location>
</feature>
<keyword evidence="5" id="KW-0862">Zinc</keyword>
<evidence type="ECO:0000259" key="9">
    <source>
        <dbReference type="PROSITE" id="PS50157"/>
    </source>
</evidence>
<comment type="caution">
    <text evidence="10">The sequence shown here is derived from an EMBL/GenBank/DDBJ whole genome shotgun (WGS) entry which is preliminary data.</text>
</comment>
<feature type="domain" description="C2H2-type" evidence="9">
    <location>
        <begin position="451"/>
        <end position="478"/>
    </location>
</feature>
<dbReference type="PANTHER" id="PTHR24390">
    <property type="entry name" value="ZINC FINGER PROTEIN"/>
    <property type="match status" value="1"/>
</dbReference>
<dbReference type="PROSITE" id="PS00028">
    <property type="entry name" value="ZINC_FINGER_C2H2_1"/>
    <property type="match status" value="7"/>
</dbReference>
<feature type="domain" description="C2H2-type" evidence="9">
    <location>
        <begin position="367"/>
        <end position="394"/>
    </location>
</feature>
<dbReference type="PANTHER" id="PTHR24390:SF79">
    <property type="entry name" value="ASPARAGINE-RICH ZINC FINGER PROTEIN AZF1"/>
    <property type="match status" value="1"/>
</dbReference>
<keyword evidence="3" id="KW-0677">Repeat</keyword>
<dbReference type="PROSITE" id="PS50157">
    <property type="entry name" value="ZINC_FINGER_C2H2_2"/>
    <property type="match status" value="7"/>
</dbReference>
<reference evidence="10 11" key="1">
    <citation type="journal article" date="2022" name="Allergy">
        <title>Genome assembly and annotation of Periplaneta americana reveal a comprehensive cockroach allergen profile.</title>
        <authorList>
            <person name="Wang L."/>
            <person name="Xiong Q."/>
            <person name="Saelim N."/>
            <person name="Wang L."/>
            <person name="Nong W."/>
            <person name="Wan A.T."/>
            <person name="Shi M."/>
            <person name="Liu X."/>
            <person name="Cao Q."/>
            <person name="Hui J.H.L."/>
            <person name="Sookrung N."/>
            <person name="Leung T.F."/>
            <person name="Tungtrongchitr A."/>
            <person name="Tsui S.K.W."/>
        </authorList>
    </citation>
    <scope>NUCLEOTIDE SEQUENCE [LARGE SCALE GENOMIC DNA]</scope>
    <source>
        <strain evidence="10">PWHHKU_190912</strain>
    </source>
</reference>
<evidence type="ECO:0000313" key="11">
    <source>
        <dbReference type="Proteomes" id="UP001148838"/>
    </source>
</evidence>
<evidence type="ECO:0000256" key="8">
    <source>
        <dbReference type="SAM" id="MobiDB-lite"/>
    </source>
</evidence>
<dbReference type="Pfam" id="PF00096">
    <property type="entry name" value="zf-C2H2"/>
    <property type="match status" value="5"/>
</dbReference>
<dbReference type="SMART" id="SM00355">
    <property type="entry name" value="ZnF_C2H2"/>
    <property type="match status" value="7"/>
</dbReference>
<organism evidence="10 11">
    <name type="scientific">Periplaneta americana</name>
    <name type="common">American cockroach</name>
    <name type="synonym">Blatta americana</name>
    <dbReference type="NCBI Taxonomy" id="6978"/>
    <lineage>
        <taxon>Eukaryota</taxon>
        <taxon>Metazoa</taxon>
        <taxon>Ecdysozoa</taxon>
        <taxon>Arthropoda</taxon>
        <taxon>Hexapoda</taxon>
        <taxon>Insecta</taxon>
        <taxon>Pterygota</taxon>
        <taxon>Neoptera</taxon>
        <taxon>Polyneoptera</taxon>
        <taxon>Dictyoptera</taxon>
        <taxon>Blattodea</taxon>
        <taxon>Blattoidea</taxon>
        <taxon>Blattidae</taxon>
        <taxon>Blattinae</taxon>
        <taxon>Periplaneta</taxon>
    </lineage>
</organism>
<keyword evidence="4 7" id="KW-0863">Zinc-finger</keyword>
<dbReference type="Gene3D" id="3.30.160.60">
    <property type="entry name" value="Classic Zinc Finger"/>
    <property type="match status" value="8"/>
</dbReference>
<evidence type="ECO:0000256" key="3">
    <source>
        <dbReference type="ARBA" id="ARBA00022737"/>
    </source>
</evidence>
<gene>
    <name evidence="10" type="ORF">ANN_00492</name>
</gene>
<dbReference type="Proteomes" id="UP001148838">
    <property type="component" value="Unassembled WGS sequence"/>
</dbReference>
<feature type="compositionally biased region" description="Basic and acidic residues" evidence="8">
    <location>
        <begin position="30"/>
        <end position="43"/>
    </location>
</feature>
<dbReference type="SUPFAM" id="SSF57667">
    <property type="entry name" value="beta-beta-alpha zinc fingers"/>
    <property type="match status" value="4"/>
</dbReference>
<keyword evidence="11" id="KW-1185">Reference proteome</keyword>
<feature type="region of interest" description="Disordered" evidence="8">
    <location>
        <begin position="643"/>
        <end position="666"/>
    </location>
</feature>
<evidence type="ECO:0000313" key="10">
    <source>
        <dbReference type="EMBL" id="KAJ4449097.1"/>
    </source>
</evidence>
<evidence type="ECO:0000256" key="2">
    <source>
        <dbReference type="ARBA" id="ARBA00022723"/>
    </source>
</evidence>
<proteinExistence type="predicted"/>
<feature type="compositionally biased region" description="Polar residues" evidence="8">
    <location>
        <begin position="46"/>
        <end position="59"/>
    </location>
</feature>
<evidence type="ECO:0000256" key="5">
    <source>
        <dbReference type="ARBA" id="ARBA00022833"/>
    </source>
</evidence>
<feature type="domain" description="C2H2-type" evidence="9">
    <location>
        <begin position="395"/>
        <end position="422"/>
    </location>
</feature>
<comment type="subcellular location">
    <subcellularLocation>
        <location evidence="1">Nucleus</location>
    </subcellularLocation>
</comment>
<feature type="domain" description="C2H2-type" evidence="9">
    <location>
        <begin position="423"/>
        <end position="450"/>
    </location>
</feature>
<sequence>MDVIKDGDSNNISVTEPVKQVRSNIFSPLLDDKNEKKEEEKVGKSPLSSNIQKSDITSQKVLSELKREAENEKEKESSLGINPGEELVQVKREIEDEAYDVTLMHEEMNVEVTIEEGEEALERFRGITPGECLPVSRSGLGDFPGHPALSGCIFGKSYELPPFDSPRVSSCLHISYTKSRSSTGPTREDERRSFYNIAFHYFAGQDKLPSAGLPCRKHHIFFILQREGNVLAPLEGKAAVSPFFSFVLFIPGDISFLLILTASWKKYCEGNGNTSTENSNEDFNCTVCGRGFPRRKSLMRHTRLHNEENPFKCNTCGKACIKQGDLVRHLRLHTGEKPFKCEVCGKGFPERGQLIRHVRHHTKEKPFKCEFCGKGFSERGHLVSHIRIHTGSKPYKCEICEKAFAERGNLVKHVRCHTGEKPFKCDTCGRGFTARGSLVGHERIHTGAKPFKCDLCDKCFAERGNLVKHVRCHTGEKPSKCEICGKGFADRGHKEVELDALVTSSLKWGDVVATLCHSHQERPSIEFEWRLYELIGNDGTKFEEDVSHEPVLMTTLSCPVKEEDPLSLGEQLEDAQDEGIEKPSNIEYCENNNLQMTIKCEGGILKSLVPEIKTDNVDRDSLMEGSELSFSVVKREVKDEVSDTSEAQEEMKVVHPEEDVPSLEGSSKACSLSSRYSAVIKQGEMDNINTPECSTLGLVVDTAGLHWFKNNTEVYSVNVPQNGEQKPFVCMSDEISRGALISKQRMEIFFRFFSDPEYQVRVGKDIGIYLLYNNLPNSVQCCLQTYGKVKYLDKISEDFSEINIAKLE</sequence>
<protein>
    <recommendedName>
        <fullName evidence="9">C2H2-type domain-containing protein</fullName>
    </recommendedName>
</protein>
<accession>A0ABQ8TR25</accession>
<evidence type="ECO:0000256" key="6">
    <source>
        <dbReference type="ARBA" id="ARBA00023242"/>
    </source>
</evidence>
<dbReference type="EMBL" id="JAJSOF020000003">
    <property type="protein sequence ID" value="KAJ4449097.1"/>
    <property type="molecule type" value="Genomic_DNA"/>
</dbReference>
<name>A0ABQ8TR25_PERAM</name>
<keyword evidence="2" id="KW-0479">Metal-binding</keyword>
<feature type="domain" description="C2H2-type" evidence="9">
    <location>
        <begin position="311"/>
        <end position="338"/>
    </location>
</feature>
<dbReference type="InterPro" id="IPR036236">
    <property type="entry name" value="Znf_C2H2_sf"/>
</dbReference>
<feature type="compositionally biased region" description="Basic and acidic residues" evidence="8">
    <location>
        <begin position="649"/>
        <end position="658"/>
    </location>
</feature>
<evidence type="ECO:0000256" key="4">
    <source>
        <dbReference type="ARBA" id="ARBA00022771"/>
    </source>
</evidence>
<dbReference type="InterPro" id="IPR013087">
    <property type="entry name" value="Znf_C2H2_type"/>
</dbReference>
<evidence type="ECO:0000256" key="7">
    <source>
        <dbReference type="PROSITE-ProRule" id="PRU00042"/>
    </source>
</evidence>
<feature type="domain" description="C2H2-type" evidence="9">
    <location>
        <begin position="283"/>
        <end position="310"/>
    </location>
</feature>
<evidence type="ECO:0000256" key="1">
    <source>
        <dbReference type="ARBA" id="ARBA00004123"/>
    </source>
</evidence>
<feature type="region of interest" description="Disordered" evidence="8">
    <location>
        <begin position="25"/>
        <end position="59"/>
    </location>
</feature>